<dbReference type="InParanoid" id="T0SA04"/>
<dbReference type="AlphaFoldDB" id="T0SA04"/>
<proteinExistence type="predicted"/>
<dbReference type="GeneID" id="19943776"/>
<dbReference type="OMA" id="ALHYHER"/>
<evidence type="ECO:0000313" key="2">
    <source>
        <dbReference type="Proteomes" id="UP000030762"/>
    </source>
</evidence>
<dbReference type="InterPro" id="IPR032675">
    <property type="entry name" value="LRR_dom_sf"/>
</dbReference>
<dbReference type="Proteomes" id="UP000030762">
    <property type="component" value="Unassembled WGS sequence"/>
</dbReference>
<dbReference type="SUPFAM" id="SSF52047">
    <property type="entry name" value="RNI-like"/>
    <property type="match status" value="1"/>
</dbReference>
<gene>
    <name evidence="1" type="ORF">SDRG_03049</name>
</gene>
<evidence type="ECO:0000313" key="1">
    <source>
        <dbReference type="EMBL" id="EQC39617.1"/>
    </source>
</evidence>
<accession>T0SA04</accession>
<dbReference type="OrthoDB" id="10423615at2759"/>
<dbReference type="Gene3D" id="3.80.10.10">
    <property type="entry name" value="Ribonuclease Inhibitor"/>
    <property type="match status" value="1"/>
</dbReference>
<keyword evidence="2" id="KW-1185">Reference proteome</keyword>
<sequence>MSSSKRPAAASPTVLHLDHVLTAIVQCMVAAKDVKTFLAALPPSARRGTHLAALHDLLQAPQRHVLATEPRPLDALWPVLRLGAITPVATSLVRHAMPVFTAASVHCGLDDVPTPMGLDAFEWLHLWRMTITQYKHTGGAYDLGRLCSLLGQCRNLKVLDVGGAIGGQAILEAVTTSAHCVRSITGISLSAGSIASVDRWLASGHAEHLDLTSPTENDAADRGTLSAMLLKTNMLSSLTLRDFVPGTLASLVAVAPSFDRLRCLDVSIGRTDVPVLLQFLRQLHGQQLCSLKLSCHGASLTELVEALTSFPALEELELSDGYLGGRPPVTVLPLTLRRVTLRRVLVTKAAWETLTFGLSRAHVLTELSWVSCRRLQPSVFKAIATSLPNWIRRGIRNITLDDCDLDDDGASAIARVLRETTSQSGVSIVLRRVFLSVQNYVALGDALTTCRGISIVLPSIDSEVFRAEATKRRITYHVDNRKDRLVLESAAESVEA</sequence>
<name>T0SA04_SAPDV</name>
<dbReference type="VEuPathDB" id="FungiDB:SDRG_03049"/>
<dbReference type="EMBL" id="JH767138">
    <property type="protein sequence ID" value="EQC39617.1"/>
    <property type="molecule type" value="Genomic_DNA"/>
</dbReference>
<reference evidence="1 2" key="1">
    <citation type="submission" date="2012-04" db="EMBL/GenBank/DDBJ databases">
        <title>The Genome Sequence of Saprolegnia declina VS20.</title>
        <authorList>
            <consortium name="The Broad Institute Genome Sequencing Platform"/>
            <person name="Russ C."/>
            <person name="Nusbaum C."/>
            <person name="Tyler B."/>
            <person name="van West P."/>
            <person name="Dieguez-Uribeondo J."/>
            <person name="de Bruijn I."/>
            <person name="Tripathy S."/>
            <person name="Jiang R."/>
            <person name="Young S.K."/>
            <person name="Zeng Q."/>
            <person name="Gargeya S."/>
            <person name="Fitzgerald M."/>
            <person name="Haas B."/>
            <person name="Abouelleil A."/>
            <person name="Alvarado L."/>
            <person name="Arachchi H.M."/>
            <person name="Berlin A."/>
            <person name="Chapman S.B."/>
            <person name="Goldberg J."/>
            <person name="Griggs A."/>
            <person name="Gujja S."/>
            <person name="Hansen M."/>
            <person name="Howarth C."/>
            <person name="Imamovic A."/>
            <person name="Larimer J."/>
            <person name="McCowen C."/>
            <person name="Montmayeur A."/>
            <person name="Murphy C."/>
            <person name="Neiman D."/>
            <person name="Pearson M."/>
            <person name="Priest M."/>
            <person name="Roberts A."/>
            <person name="Saif S."/>
            <person name="Shea T."/>
            <person name="Sisk P."/>
            <person name="Sykes S."/>
            <person name="Wortman J."/>
            <person name="Nusbaum C."/>
            <person name="Birren B."/>
        </authorList>
    </citation>
    <scope>NUCLEOTIDE SEQUENCE [LARGE SCALE GENOMIC DNA]</scope>
    <source>
        <strain evidence="1 2">VS20</strain>
    </source>
</reference>
<evidence type="ECO:0008006" key="3">
    <source>
        <dbReference type="Google" id="ProtNLM"/>
    </source>
</evidence>
<dbReference type="RefSeq" id="XP_008606889.1">
    <property type="nucleotide sequence ID" value="XM_008608667.1"/>
</dbReference>
<organism evidence="1 2">
    <name type="scientific">Saprolegnia diclina (strain VS20)</name>
    <dbReference type="NCBI Taxonomy" id="1156394"/>
    <lineage>
        <taxon>Eukaryota</taxon>
        <taxon>Sar</taxon>
        <taxon>Stramenopiles</taxon>
        <taxon>Oomycota</taxon>
        <taxon>Saprolegniomycetes</taxon>
        <taxon>Saprolegniales</taxon>
        <taxon>Saprolegniaceae</taxon>
        <taxon>Saprolegnia</taxon>
    </lineage>
</organism>
<protein>
    <recommendedName>
        <fullName evidence="3">F-box domain-containing protein</fullName>
    </recommendedName>
</protein>